<dbReference type="Gene3D" id="3.40.50.620">
    <property type="entry name" value="HUPs"/>
    <property type="match status" value="1"/>
</dbReference>
<feature type="domain" description="UspA" evidence="6">
    <location>
        <begin position="502"/>
        <end position="629"/>
    </location>
</feature>
<feature type="transmembrane region" description="Helical" evidence="5">
    <location>
        <begin position="167"/>
        <end position="186"/>
    </location>
</feature>
<name>F0JJ21_9BACT</name>
<dbReference type="STRING" id="641491.DND132_2717"/>
<evidence type="ECO:0000256" key="1">
    <source>
        <dbReference type="ARBA" id="ARBA00004141"/>
    </source>
</evidence>
<dbReference type="GO" id="GO:0005886">
    <property type="term" value="C:plasma membrane"/>
    <property type="evidence" value="ECO:0007669"/>
    <property type="project" value="UniProtKB-SubCell"/>
</dbReference>
<dbReference type="InterPro" id="IPR006016">
    <property type="entry name" value="UspA"/>
</dbReference>
<evidence type="ECO:0000256" key="4">
    <source>
        <dbReference type="ARBA" id="ARBA00023136"/>
    </source>
</evidence>
<feature type="transmembrane region" description="Helical" evidence="5">
    <location>
        <begin position="342"/>
        <end position="359"/>
    </location>
</feature>
<keyword evidence="5" id="KW-0813">Transport</keyword>
<keyword evidence="2 5" id="KW-0812">Transmembrane</keyword>
<sequence length="629" mass="67173">MSTVQPDGKSLGEVHGSVQTRDPKLWKRIFAFLGPAYLVSVGYMDPGNWATDLEGGSRFGYALIWVVLMSNMMAVLLQTLAARLGIVTGKDLAQACRAEYSRAASFVLWLFCEVAIAACDLAEVLGTILGLNLLFGLPLLWGAAVTLFDTFLLLVIQRLGIRKMEAFILSLITVIAGGFIVNLFLAKPDWGAAAAGLVPSVPEGSVYIILGIIGATVMPHNLYLHSSLVQTRNVSRLADAKAQACRFNLLDSTIALNAAFFVNAAILVLAAAVFHRNGIVVTEIQQADQMLAQLLGTQVAPIAFGLALLAAGQSSTLTGTLAGQIVMEGFVKVRLRPYLRRLITRCIALLPAVVVIALFGDAGTYRLLILSQVILSLQLPFAIVPLVHFTGDRLKMGSFASRSWVKVLAWLTSAVIIGLNGKLVYDQIADWSAGGAPFIVTALIVLAALATGGFLLYLLVLPLVRGEKGWAEETPGGAPAVIREIETRKVSHVAAALGRDAGDPAIISQALSIAQREGAMLSLVHVTDTALAQVFGSGAGGEQHVYDEHTREDEQYLTEIAEEIATTGVAVEPVLLFGESSPELIKFAAGHNVDMLVMGSHGHRLLGDLLWGETVEPVRHRVNIPILVV</sequence>
<feature type="transmembrane region" description="Helical" evidence="5">
    <location>
        <begin position="135"/>
        <end position="155"/>
    </location>
</feature>
<keyword evidence="5" id="KW-0769">Symport</keyword>
<feature type="transmembrane region" description="Helical" evidence="5">
    <location>
        <begin position="365"/>
        <end position="387"/>
    </location>
</feature>
<dbReference type="eggNOG" id="COG0589">
    <property type="taxonomic scope" value="Bacteria"/>
</dbReference>
<dbReference type="NCBIfam" id="TIGR01197">
    <property type="entry name" value="nramp"/>
    <property type="match status" value="1"/>
</dbReference>
<dbReference type="GO" id="GO:0005384">
    <property type="term" value="F:manganese ion transmembrane transporter activity"/>
    <property type="evidence" value="ECO:0007669"/>
    <property type="project" value="TreeGrafter"/>
</dbReference>
<dbReference type="InterPro" id="IPR014729">
    <property type="entry name" value="Rossmann-like_a/b/a_fold"/>
</dbReference>
<keyword evidence="8" id="KW-1185">Reference proteome</keyword>
<comment type="caution">
    <text evidence="5">Lacks conserved residue(s) required for the propagation of feature annotation.</text>
</comment>
<protein>
    <recommendedName>
        <fullName evidence="5">Divalent metal cation transporter MntH</fullName>
    </recommendedName>
</protein>
<dbReference type="SMR" id="F0JJ21"/>
<dbReference type="KEGG" id="ddn:DND132_2717"/>
<evidence type="ECO:0000313" key="8">
    <source>
        <dbReference type="Proteomes" id="UP000007845"/>
    </source>
</evidence>
<dbReference type="CDD" id="cd00293">
    <property type="entry name" value="USP-like"/>
    <property type="match status" value="1"/>
</dbReference>
<comment type="similarity">
    <text evidence="5">Belongs to the NRAMP family.</text>
</comment>
<dbReference type="NCBIfam" id="NF037982">
    <property type="entry name" value="Nramp_1"/>
    <property type="match status" value="1"/>
</dbReference>
<dbReference type="GO" id="GO:0034755">
    <property type="term" value="P:iron ion transmembrane transport"/>
    <property type="evidence" value="ECO:0007669"/>
    <property type="project" value="TreeGrafter"/>
</dbReference>
<dbReference type="RefSeq" id="WP_014323346.1">
    <property type="nucleotide sequence ID" value="NC_016803.1"/>
</dbReference>
<proteinExistence type="inferred from homology"/>
<dbReference type="SUPFAM" id="SSF52402">
    <property type="entry name" value="Adenine nucleotide alpha hydrolases-like"/>
    <property type="match status" value="1"/>
</dbReference>
<evidence type="ECO:0000313" key="7">
    <source>
        <dbReference type="EMBL" id="EGB15920.1"/>
    </source>
</evidence>
<dbReference type="HOGENOM" id="CLU_020088_2_0_7"/>
<dbReference type="InterPro" id="IPR001046">
    <property type="entry name" value="NRAMP_fam"/>
</dbReference>
<keyword evidence="5" id="KW-1003">Cell membrane</keyword>
<dbReference type="Proteomes" id="UP000007845">
    <property type="component" value="Chromosome"/>
</dbReference>
<dbReference type="NCBIfam" id="NF001923">
    <property type="entry name" value="PRK00701.1"/>
    <property type="match status" value="1"/>
</dbReference>
<evidence type="ECO:0000256" key="2">
    <source>
        <dbReference type="ARBA" id="ARBA00022692"/>
    </source>
</evidence>
<keyword evidence="3 5" id="KW-1133">Transmembrane helix</keyword>
<feature type="transmembrane region" description="Helical" evidence="5">
    <location>
        <begin position="254"/>
        <end position="274"/>
    </location>
</feature>
<feature type="transmembrane region" description="Helical" evidence="5">
    <location>
        <begin position="63"/>
        <end position="86"/>
    </location>
</feature>
<dbReference type="HAMAP" id="MF_00221">
    <property type="entry name" value="NRAMP"/>
    <property type="match status" value="1"/>
</dbReference>
<feature type="transmembrane region" description="Helical" evidence="5">
    <location>
        <begin position="25"/>
        <end position="43"/>
    </location>
</feature>
<dbReference type="Pfam" id="PF00582">
    <property type="entry name" value="Usp"/>
    <property type="match status" value="1"/>
</dbReference>
<dbReference type="EMBL" id="CP003220">
    <property type="protein sequence ID" value="EGB15920.1"/>
    <property type="molecule type" value="Genomic_DNA"/>
</dbReference>
<dbReference type="eggNOG" id="COG1914">
    <property type="taxonomic scope" value="Bacteria"/>
</dbReference>
<reference evidence="7 8" key="1">
    <citation type="journal article" date="2011" name="J. Bacteriol.">
        <title>Genome sequence of the mercury-methylating strain Desulfovibrio desulfuricans ND132.</title>
        <authorList>
            <person name="Brown S.D."/>
            <person name="Gilmour C.C."/>
            <person name="Kucken A.M."/>
            <person name="Wall J.D."/>
            <person name="Elias D.A."/>
            <person name="Brandt C.C."/>
            <person name="Podar M."/>
            <person name="Chertkov O."/>
            <person name="Held B."/>
            <person name="Bruce D.C."/>
            <person name="Detter J.C."/>
            <person name="Tapia R."/>
            <person name="Han C.S."/>
            <person name="Goodwin L.A."/>
            <person name="Cheng J.F."/>
            <person name="Pitluck S."/>
            <person name="Woyke T."/>
            <person name="Mikhailova N."/>
            <person name="Ivanova N.N."/>
            <person name="Han J."/>
            <person name="Lucas S."/>
            <person name="Lapidus A.L."/>
            <person name="Land M.L."/>
            <person name="Hauser L.J."/>
            <person name="Palumbo A.V."/>
        </authorList>
    </citation>
    <scope>NUCLEOTIDE SEQUENCE [LARGE SCALE GENOMIC DNA]</scope>
    <source>
        <strain evidence="7 8">ND132</strain>
    </source>
</reference>
<accession>F0JJ21</accession>
<dbReference type="GO" id="GO:0015293">
    <property type="term" value="F:symporter activity"/>
    <property type="evidence" value="ECO:0007669"/>
    <property type="project" value="UniProtKB-UniRule"/>
</dbReference>
<dbReference type="GO" id="GO:0015086">
    <property type="term" value="F:cadmium ion transmembrane transporter activity"/>
    <property type="evidence" value="ECO:0007669"/>
    <property type="project" value="TreeGrafter"/>
</dbReference>
<dbReference type="PANTHER" id="PTHR11706:SF75">
    <property type="entry name" value="ETHYLENE-INSENSITIVE PROTEIN 2"/>
    <property type="match status" value="1"/>
</dbReference>
<dbReference type="PRINTS" id="PR00447">
    <property type="entry name" value="NATRESASSCMP"/>
</dbReference>
<keyword evidence="4 5" id="KW-0472">Membrane</keyword>
<comment type="subcellular location">
    <subcellularLocation>
        <location evidence="5">Cell membrane</location>
        <topology evidence="5">Multi-pass membrane protein</topology>
    </subcellularLocation>
    <subcellularLocation>
        <location evidence="1">Membrane</location>
        <topology evidence="1">Multi-pass membrane protein</topology>
    </subcellularLocation>
</comment>
<dbReference type="GO" id="GO:0046872">
    <property type="term" value="F:metal ion binding"/>
    <property type="evidence" value="ECO:0007669"/>
    <property type="project" value="UniProtKB-UniRule"/>
</dbReference>
<evidence type="ECO:0000259" key="6">
    <source>
        <dbReference type="Pfam" id="PF00582"/>
    </source>
</evidence>
<dbReference type="Pfam" id="PF01566">
    <property type="entry name" value="Nramp"/>
    <property type="match status" value="1"/>
</dbReference>
<dbReference type="OrthoDB" id="9787548at2"/>
<evidence type="ECO:0000256" key="5">
    <source>
        <dbReference type="HAMAP-Rule" id="MF_00221"/>
    </source>
</evidence>
<dbReference type="AlphaFoldDB" id="F0JJ21"/>
<organism evidence="7 8">
    <name type="scientific">Pseudodesulfovibrio mercurii</name>
    <dbReference type="NCBI Taxonomy" id="641491"/>
    <lineage>
        <taxon>Bacteria</taxon>
        <taxon>Pseudomonadati</taxon>
        <taxon>Thermodesulfobacteriota</taxon>
        <taxon>Desulfovibrionia</taxon>
        <taxon>Desulfovibrionales</taxon>
        <taxon>Desulfovibrionaceae</taxon>
    </lineage>
</organism>
<feature type="transmembrane region" description="Helical" evidence="5">
    <location>
        <begin position="407"/>
        <end position="425"/>
    </location>
</feature>
<feature type="transmembrane region" description="Helical" evidence="5">
    <location>
        <begin position="294"/>
        <end position="311"/>
    </location>
</feature>
<gene>
    <name evidence="5" type="primary">mntH</name>
    <name evidence="7" type="ORF">DND132_2717</name>
</gene>
<feature type="transmembrane region" description="Helical" evidence="5">
    <location>
        <begin position="106"/>
        <end position="129"/>
    </location>
</feature>
<evidence type="ECO:0000256" key="3">
    <source>
        <dbReference type="ARBA" id="ARBA00022989"/>
    </source>
</evidence>
<keyword evidence="5" id="KW-0406">Ion transport</keyword>
<feature type="transmembrane region" description="Helical" evidence="5">
    <location>
        <begin position="206"/>
        <end position="224"/>
    </location>
</feature>
<dbReference type="PANTHER" id="PTHR11706">
    <property type="entry name" value="SOLUTE CARRIER PROTEIN FAMILY 11 MEMBER"/>
    <property type="match status" value="1"/>
</dbReference>
<feature type="transmembrane region" description="Helical" evidence="5">
    <location>
        <begin position="437"/>
        <end position="460"/>
    </location>
</feature>
<comment type="function">
    <text evidence="5">H(+)-stimulated, divalent metal cation uptake system.</text>
</comment>